<keyword evidence="3" id="KW-1185">Reference proteome</keyword>
<evidence type="ECO:0000313" key="2">
    <source>
        <dbReference type="EMBL" id="KAK9769142.1"/>
    </source>
</evidence>
<comment type="caution">
    <text evidence="2">The sequence shown here is derived from an EMBL/GenBank/DDBJ whole genome shotgun (WGS) entry which is preliminary data.</text>
</comment>
<name>A0ABR2X5T7_9PEZI</name>
<evidence type="ECO:0000256" key="1">
    <source>
        <dbReference type="SAM" id="MobiDB-lite"/>
    </source>
</evidence>
<sequence>MSTPSQPPEKTRSSRSTSLVPLSASRASSSTAENAARKSSMPGDGQVGQSILPHNINTPGLSRIASPASVRTRSSTIANTPATPSVVGDRKIGQSIVPSRLPSLPSASAKAAAGSIIPGTSKTFGSRKPGQQGLSIVSEGFGSSAPSSRCVQRTQAMMSSSGVGLSPRQTPDIHEGRLPSTAKFENAADRSPTHGGSIIRLPSGRPMASAYTRPEDVVRAEKQLAYTTLAVPEKIAQDIWANEKGKDLAPCPNNLAWTRHETHPGYRCSGGVSFAPFFLRLLFLLPLPFALELDVPYCLLSLVSAVMINRITHTTGQ</sequence>
<feature type="compositionally biased region" description="Polar residues" evidence="1">
    <location>
        <begin position="69"/>
        <end position="83"/>
    </location>
</feature>
<gene>
    <name evidence="2" type="ORF">SCAR479_02386</name>
</gene>
<dbReference type="EMBL" id="JARVKM010000251">
    <property type="protein sequence ID" value="KAK9769142.1"/>
    <property type="molecule type" value="Genomic_DNA"/>
</dbReference>
<organism evidence="2 3">
    <name type="scientific">Seiridium cardinale</name>
    <dbReference type="NCBI Taxonomy" id="138064"/>
    <lineage>
        <taxon>Eukaryota</taxon>
        <taxon>Fungi</taxon>
        <taxon>Dikarya</taxon>
        <taxon>Ascomycota</taxon>
        <taxon>Pezizomycotina</taxon>
        <taxon>Sordariomycetes</taxon>
        <taxon>Xylariomycetidae</taxon>
        <taxon>Amphisphaeriales</taxon>
        <taxon>Sporocadaceae</taxon>
        <taxon>Seiridium</taxon>
    </lineage>
</organism>
<feature type="region of interest" description="Disordered" evidence="1">
    <location>
        <begin position="186"/>
        <end position="205"/>
    </location>
</feature>
<feature type="region of interest" description="Disordered" evidence="1">
    <location>
        <begin position="117"/>
        <end position="147"/>
    </location>
</feature>
<accession>A0ABR2X5T7</accession>
<feature type="region of interest" description="Disordered" evidence="1">
    <location>
        <begin position="1"/>
        <end position="91"/>
    </location>
</feature>
<dbReference type="Proteomes" id="UP001465668">
    <property type="component" value="Unassembled WGS sequence"/>
</dbReference>
<reference evidence="2 3" key="1">
    <citation type="submission" date="2024-02" db="EMBL/GenBank/DDBJ databases">
        <title>First draft genome assembly of two strains of Seiridium cardinale.</title>
        <authorList>
            <person name="Emiliani G."/>
            <person name="Scali E."/>
        </authorList>
    </citation>
    <scope>NUCLEOTIDE SEQUENCE [LARGE SCALE GENOMIC DNA]</scope>
    <source>
        <strain evidence="2 3">BM-138-000479</strain>
    </source>
</reference>
<feature type="compositionally biased region" description="Polar residues" evidence="1">
    <location>
        <begin position="14"/>
        <end position="33"/>
    </location>
</feature>
<evidence type="ECO:0000313" key="3">
    <source>
        <dbReference type="Proteomes" id="UP001465668"/>
    </source>
</evidence>
<proteinExistence type="predicted"/>
<protein>
    <submittedName>
        <fullName evidence="2">Uncharacterized protein</fullName>
    </submittedName>
</protein>